<organism evidence="1 2">
    <name type="scientific">Mythimna loreyi</name>
    <dbReference type="NCBI Taxonomy" id="667449"/>
    <lineage>
        <taxon>Eukaryota</taxon>
        <taxon>Metazoa</taxon>
        <taxon>Ecdysozoa</taxon>
        <taxon>Arthropoda</taxon>
        <taxon>Hexapoda</taxon>
        <taxon>Insecta</taxon>
        <taxon>Pterygota</taxon>
        <taxon>Neoptera</taxon>
        <taxon>Endopterygota</taxon>
        <taxon>Lepidoptera</taxon>
        <taxon>Glossata</taxon>
        <taxon>Ditrysia</taxon>
        <taxon>Noctuoidea</taxon>
        <taxon>Noctuidae</taxon>
        <taxon>Noctuinae</taxon>
        <taxon>Hadenini</taxon>
        <taxon>Mythimna</taxon>
    </lineage>
</organism>
<keyword evidence="2" id="KW-1185">Reference proteome</keyword>
<dbReference type="Proteomes" id="UP001231649">
    <property type="component" value="Chromosome 1"/>
</dbReference>
<accession>A0ACC2RCR5</accession>
<proteinExistence type="predicted"/>
<name>A0ACC2RCR5_9NEOP</name>
<evidence type="ECO:0000313" key="2">
    <source>
        <dbReference type="Proteomes" id="UP001231649"/>
    </source>
</evidence>
<comment type="caution">
    <text evidence="1">The sequence shown here is derived from an EMBL/GenBank/DDBJ whole genome shotgun (WGS) entry which is preliminary data.</text>
</comment>
<protein>
    <submittedName>
        <fullName evidence="1">Uncharacterized protein</fullName>
    </submittedName>
</protein>
<reference evidence="1" key="1">
    <citation type="submission" date="2023-03" db="EMBL/GenBank/DDBJ databases">
        <title>Chromosome-level genomes of two armyworms, Mythimna separata and Mythimna loreyi, provide insights into the biosynthesis and reception of sex pheromones.</title>
        <authorList>
            <person name="Zhao H."/>
        </authorList>
    </citation>
    <scope>NUCLEOTIDE SEQUENCE</scope>
    <source>
        <strain evidence="1">BeijingLab</strain>
    </source>
</reference>
<evidence type="ECO:0000313" key="1">
    <source>
        <dbReference type="EMBL" id="KAJ8737946.1"/>
    </source>
</evidence>
<gene>
    <name evidence="1" type="ORF">PYW08_000541</name>
</gene>
<sequence>MSLRGTKRASGMRSDEAGASKRRRTEPEDALWQLRPVSDLKMSSIYNRSASEAPAELFRKDLISAMKLPDNEPLTQSSYWIITDTWKQDWERGVQVPVNPDSLPAPKVKIIDNPPPPNFQEFKLPKDKYLHLTRDAHYHSDKHILSQTPARAEAACSYDLDATDTAWLKLLNAERARAGAPPVTEDQLEKVIEELEIRSWDKIQAIVKSEEGLGIEYDENVICDVCRSPDSEDGNEMVFCDSCNICVHQACYGITVIPEGQWLCRPCGDGVRPSCVLCPNNGGAMKCTPSGHKWAHVSCVLWIPEVSIGCAEIMEPITKISAIPGSRWALNCVLCRNRKGACIQCSVKTCKTAYHVTCAFKHGLEMRAIIEDENADDGVKLRSYCQKHSVNSKKEKVSGSGDGEEEEEVKRKRRKDMTSEEKTQARAARLHEIEREFDKHVSVKDISTHLLDVDQDAINYIYNYWKLKRRSGKNQPLLPPKSDDTEVLTHRQEQADIDKLKMFVQLRQDLERVRNLCYMVSRREKLSRSFFRMREQTFHKQVAVLSAAGSDIPPQELAAIIEANHGPSIYDRLYSHDNAPDHKNDFEELLARIAPPESGDEKKKNHNGLVKGGKSSNPYKKHYVNGARRSGSIYSGLSSEESAPEMPRTSRFRKAIGSSTDDEGRRAGTSPKKKVSPKGKGKRSPKKTERKKKKVPQSKPLIESSSDDESLNTRLKKDRSRSKTLQQMEKEMTAGKMGQSGTDSDDLMPIRPTMRNSKFPIDIYSDSSEDNKTEVKSEKATTEKTKTDKEKVKPEKSPSGNDSQQSLPRTKAAMKEFIPTQPEKKDSKEDPKPAPKKRGRKPSNKDKKVPPLKAESDDEAKNKENIKVSKQKDHPSELIVPQRQAAKKASENMRSTTVVKKDEPVPETRDQKPTSGDDTKSKPTVKPQKTKGKEIKDAHSSKVSRKKSKEAEKEPISYVPQRQAAKKAAAHIKSGLGTKAPAVENDTDKKKDEKPETSQSKSSPKKDKEEAKSSKSAQKESSSSSSNSSSSSYSSSSSSEEEPEKPGLKPTAKAREIKPATTTRQPSMFSPPGSRPTVDLPFLDRVSRPLSSTSASSDSDSSKVSDGSRSGSPYPKRPRRRRKGKSVSTDASPRKAPPDKKLKTSERRSECRVPSPTPEGEEPSRPSDARAATRARTRSTTSGGNMPNKSDARPRKLSKDDTVAAGPNKTPKESSQSSELPPTERKEDEAVKEEVKEEVKEPVKIEIAIDIPKNNVKAKTSKVKKRSESNDDKDKVNKSVEIEVPPIPKVSPKKSTEPKQKSLATRRMSVKEKTPKERTTTTTTETREPAKKDRRLSVASAPIRDRVASTDRTTTSPKKKTPQTRIEIEIPPVEVIDKKSPLHLNTDYHDNDKHWLPKAPSPNAIPPPVEKPGGNEKYIDDKSMDSDYAEKSSVKIINKIQANLNENTMIKSPKTPMDARTITIEHMEAENVARNMRKRSAEKKFITQDASHVQGVEISKSAKIPSAVNPYPNRSMFSPQSKDNEFLDFEMMAVDDGFNHDDIIKPFGTYPEFFFKEDPKQGVQETQNLVERLRFRLSTKKVPPENPDQEEPIVVTDDNDHKDTDASAPCNLVKAEENSPTSKKHTPVERTPPKDSRPPVNHIPRITTSIERDLPSGDTAMDAKGFQPIAMTSNEKWINVPVSVSQLDTQSQSANDQKYDHPNSYTEDVKEPINVQSVQSESEVTETISISKQSDDSQSLSVVDNSVHSNDVELVHDNQNYENNEMIHSDCATISSPQYVSQEKWRESKITTRRSSASSTNSEASVRSHRNALKPRMTAAEHLRQSNLMPDIDTYPPIPAYSRPVEPSMPLNQYTTYPADASPFLSSLPLFAGGSALPLPSPGPLYGVPYSANMPLPLKPAFYSAAFTSSSQNIALTTAMIAPPTPKPLDSPRDSGDYDASGSDKIIHVVSSPSISVDSYDTNSNKATTKMSNDSNETITSLHPQESKSPPKLSKAATKFPVKSPGKSPGISPKQSDAPKGTKRASNRSNRSQRGRGRSKSRGQGFPVDYTGNSIQSKLVGTVYDFDEEIANDGVDLKALREKQKSIDVRDDRKSEHSYKDASQSPRALTPPPTKKPPASDAKDVKPPVSPEHTDANSSPAGSESGPGFSQVAPVLPGPVDMRTYQPFENPAPATENAYHLLAFASGTADQHLPEIDEEVEKQLHSALMASNSQTGSPTHQPSEPAPPPKEIFVPQLPKVSLSDSRNQLKVKIKGPFLDANYSASSSRTVSEVVPPPPMAPVHEASTSVMTPASAAGAATTAGSTNLRRMRKKELLRQYWTQDMNMDDPNHNANIGAVPPLPQPSPLTRAVITIPKAVASMTSIPTREDYKITDSPVEKKTKRKTTSGLSRELRHLEVSMNDDVDPSDDVKLSSIAGTSGQQAHKRRGRTTAKPNRANATSPLAPKLKIKLGSNTVQQVPAPAPAASDDTSGSTIYRPPKKRIIANKPSLEDLRRESMKYRKMVMADFEEDEKPIKKPKSEKSEKRKKKKDKKAEKLQVVNSESDSATKLIIKIKRKKEEEMGESAAASASTSLAPSVGAAGSLPAPGAREPPIDPFEYDPSAPDPLAIDPPSYSESTSAMRKVRTDKVTPIRLKLARSSEGSGYVMKEAEGDARASVPVNNNKHCEVR</sequence>
<dbReference type="EMBL" id="CM056777">
    <property type="protein sequence ID" value="KAJ8737946.1"/>
    <property type="molecule type" value="Genomic_DNA"/>
</dbReference>